<accession>A0ABT1JIP4</accession>
<dbReference type="NCBIfam" id="NF005559">
    <property type="entry name" value="PRK07231.1"/>
    <property type="match status" value="1"/>
</dbReference>
<comment type="caution">
    <text evidence="3">The sequence shown here is derived from an EMBL/GenBank/DDBJ whole genome shotgun (WGS) entry which is preliminary data.</text>
</comment>
<organism evidence="3 4">
    <name type="scientific">Actinoalloteichus caeruleus DSM 43889</name>
    <dbReference type="NCBI Taxonomy" id="1120930"/>
    <lineage>
        <taxon>Bacteria</taxon>
        <taxon>Bacillati</taxon>
        <taxon>Actinomycetota</taxon>
        <taxon>Actinomycetes</taxon>
        <taxon>Pseudonocardiales</taxon>
        <taxon>Pseudonocardiaceae</taxon>
        <taxon>Actinoalloteichus</taxon>
        <taxon>Actinoalloteichus cyanogriseus</taxon>
    </lineage>
</organism>
<evidence type="ECO:0000313" key="4">
    <source>
        <dbReference type="Proteomes" id="UP000791080"/>
    </source>
</evidence>
<dbReference type="Proteomes" id="UP000791080">
    <property type="component" value="Unassembled WGS sequence"/>
</dbReference>
<evidence type="ECO:0000256" key="2">
    <source>
        <dbReference type="ARBA" id="ARBA00023002"/>
    </source>
</evidence>
<dbReference type="InterPro" id="IPR020904">
    <property type="entry name" value="Sc_DH/Rdtase_CS"/>
</dbReference>
<dbReference type="InterPro" id="IPR002347">
    <property type="entry name" value="SDR_fam"/>
</dbReference>
<evidence type="ECO:0000256" key="1">
    <source>
        <dbReference type="ARBA" id="ARBA00006484"/>
    </source>
</evidence>
<dbReference type="PANTHER" id="PTHR24321">
    <property type="entry name" value="DEHYDROGENASES, SHORT CHAIN"/>
    <property type="match status" value="1"/>
</dbReference>
<dbReference type="RefSeq" id="WP_026417119.1">
    <property type="nucleotide sequence ID" value="NZ_AUBJ02000001.1"/>
</dbReference>
<dbReference type="CDD" id="cd05233">
    <property type="entry name" value="SDR_c"/>
    <property type="match status" value="1"/>
</dbReference>
<dbReference type="EMBL" id="AUBJ02000001">
    <property type="protein sequence ID" value="MCP2332038.1"/>
    <property type="molecule type" value="Genomic_DNA"/>
</dbReference>
<dbReference type="InterPro" id="IPR036291">
    <property type="entry name" value="NAD(P)-bd_dom_sf"/>
</dbReference>
<proteinExistence type="inferred from homology"/>
<evidence type="ECO:0000313" key="3">
    <source>
        <dbReference type="EMBL" id="MCP2332038.1"/>
    </source>
</evidence>
<keyword evidence="4" id="KW-1185">Reference proteome</keyword>
<comment type="similarity">
    <text evidence="1">Belongs to the short-chain dehydrogenases/reductases (SDR) family.</text>
</comment>
<dbReference type="PANTHER" id="PTHR24321:SF8">
    <property type="entry name" value="ESTRADIOL 17-BETA-DEHYDROGENASE 8-RELATED"/>
    <property type="match status" value="1"/>
</dbReference>
<sequence>MRFENRVVFVTGGASGLGLAIASRFGAEGARVVIADIALDAAREAARSVGDATAVRVDVSDPESVRQGFEHVLAEELRVDVVVNNAGIDGEQRITHEHPLENWRRVMAINADGAFHTLRYGLDALLRSGGGSVVNMASTAGLTAFPNIPAYTVAKAGLVGLTRATAIEYADRHIRVNAVAPTMVLTALVENFIENAEDPAAMRAQLTGMNPLPGAPEPADVAAAVAFLASEEARFITGVTLPVDGGYTAR</sequence>
<dbReference type="PROSITE" id="PS00061">
    <property type="entry name" value="ADH_SHORT"/>
    <property type="match status" value="1"/>
</dbReference>
<reference evidence="3 4" key="1">
    <citation type="submission" date="2022-06" db="EMBL/GenBank/DDBJ databases">
        <title>Genomic Encyclopedia of Type Strains, Phase I: the one thousand microbial genomes (KMG-I) project.</title>
        <authorList>
            <person name="Kyrpides N."/>
        </authorList>
    </citation>
    <scope>NUCLEOTIDE SEQUENCE [LARGE SCALE GENOMIC DNA]</scope>
    <source>
        <strain evidence="3 4">DSM 43889</strain>
    </source>
</reference>
<dbReference type="SUPFAM" id="SSF51735">
    <property type="entry name" value="NAD(P)-binding Rossmann-fold domains"/>
    <property type="match status" value="1"/>
</dbReference>
<dbReference type="PRINTS" id="PR00081">
    <property type="entry name" value="GDHRDH"/>
</dbReference>
<gene>
    <name evidence="3" type="ORF">G443_002308</name>
</gene>
<dbReference type="Pfam" id="PF13561">
    <property type="entry name" value="adh_short_C2"/>
    <property type="match status" value="1"/>
</dbReference>
<protein>
    <submittedName>
        <fullName evidence="3">NAD(P)-dependent dehydrogenase, short-chain alcohol dehydrogenase family</fullName>
    </submittedName>
</protein>
<dbReference type="PRINTS" id="PR00080">
    <property type="entry name" value="SDRFAMILY"/>
</dbReference>
<dbReference type="Gene3D" id="3.40.50.720">
    <property type="entry name" value="NAD(P)-binding Rossmann-like Domain"/>
    <property type="match status" value="1"/>
</dbReference>
<keyword evidence="2" id="KW-0560">Oxidoreductase</keyword>
<name>A0ABT1JIP4_ACTCY</name>